<feature type="transmembrane region" description="Helical" evidence="1">
    <location>
        <begin position="178"/>
        <end position="198"/>
    </location>
</feature>
<dbReference type="EMBL" id="BAAAQY010000006">
    <property type="protein sequence ID" value="GAA2236495.1"/>
    <property type="molecule type" value="Genomic_DNA"/>
</dbReference>
<feature type="transmembrane region" description="Helical" evidence="1">
    <location>
        <begin position="95"/>
        <end position="123"/>
    </location>
</feature>
<feature type="domain" description="Prepilin type IV endopeptidase peptidase" evidence="2">
    <location>
        <begin position="24"/>
        <end position="122"/>
    </location>
</feature>
<name>A0ABN3DMF1_9MICO</name>
<evidence type="ECO:0000313" key="4">
    <source>
        <dbReference type="Proteomes" id="UP001500929"/>
    </source>
</evidence>
<feature type="transmembrane region" description="Helical" evidence="1">
    <location>
        <begin position="39"/>
        <end position="60"/>
    </location>
</feature>
<gene>
    <name evidence="3" type="ORF">GCM10009851_21840</name>
</gene>
<protein>
    <recommendedName>
        <fullName evidence="2">Prepilin type IV endopeptidase peptidase domain-containing protein</fullName>
    </recommendedName>
</protein>
<feature type="transmembrane region" description="Helical" evidence="1">
    <location>
        <begin position="130"/>
        <end position="149"/>
    </location>
</feature>
<keyword evidence="1" id="KW-0472">Membrane</keyword>
<dbReference type="Gene3D" id="1.20.120.1220">
    <property type="match status" value="1"/>
</dbReference>
<dbReference type="RefSeq" id="WP_259479659.1">
    <property type="nucleotide sequence ID" value="NZ_BAAAQY010000006.1"/>
</dbReference>
<keyword evidence="4" id="KW-1185">Reference proteome</keyword>
<dbReference type="Proteomes" id="UP001500929">
    <property type="component" value="Unassembled WGS sequence"/>
</dbReference>
<dbReference type="Pfam" id="PF01478">
    <property type="entry name" value="Peptidase_A24"/>
    <property type="match status" value="1"/>
</dbReference>
<evidence type="ECO:0000313" key="3">
    <source>
        <dbReference type="EMBL" id="GAA2236495.1"/>
    </source>
</evidence>
<feature type="transmembrane region" description="Helical" evidence="1">
    <location>
        <begin position="67"/>
        <end position="89"/>
    </location>
</feature>
<comment type="caution">
    <text evidence="3">The sequence shown here is derived from an EMBL/GenBank/DDBJ whole genome shotgun (WGS) entry which is preliminary data.</text>
</comment>
<proteinExistence type="predicted"/>
<dbReference type="InterPro" id="IPR000045">
    <property type="entry name" value="Prepilin_IV_endopep_pep"/>
</dbReference>
<evidence type="ECO:0000256" key="1">
    <source>
        <dbReference type="SAM" id="Phobius"/>
    </source>
</evidence>
<reference evidence="3 4" key="1">
    <citation type="journal article" date="2019" name="Int. J. Syst. Evol. Microbiol.">
        <title>The Global Catalogue of Microorganisms (GCM) 10K type strain sequencing project: providing services to taxonomists for standard genome sequencing and annotation.</title>
        <authorList>
            <consortium name="The Broad Institute Genomics Platform"/>
            <consortium name="The Broad Institute Genome Sequencing Center for Infectious Disease"/>
            <person name="Wu L."/>
            <person name="Ma J."/>
        </authorList>
    </citation>
    <scope>NUCLEOTIDE SEQUENCE [LARGE SCALE GENOMIC DNA]</scope>
    <source>
        <strain evidence="3 4">JCM 16117</strain>
    </source>
</reference>
<accession>A0ABN3DMF1</accession>
<evidence type="ECO:0000259" key="2">
    <source>
        <dbReference type="Pfam" id="PF01478"/>
    </source>
</evidence>
<organism evidence="3 4">
    <name type="scientific">Herbiconiux moechotypicola</name>
    <dbReference type="NCBI Taxonomy" id="637393"/>
    <lineage>
        <taxon>Bacteria</taxon>
        <taxon>Bacillati</taxon>
        <taxon>Actinomycetota</taxon>
        <taxon>Actinomycetes</taxon>
        <taxon>Micrococcales</taxon>
        <taxon>Microbacteriaceae</taxon>
        <taxon>Herbiconiux</taxon>
    </lineage>
</organism>
<sequence length="199" mass="19329">MSGASYGCRVLTLVPLLHLAAATAPLIVADLRTLRLPDRIVLPGLAVLAWAIVSLAVCGAPETALRGLGGAACGGVALGVAWALGAVGLGDVKLALWLGGLAGLFSSPAGATGTPALGAAVAVGMTGTPAIAAAVVAGVIAVAATAVLWRPLPRLSALQGCHLHPSSSPLLAHLPGGGVPFGPALLAAFWAWVLVGALS</sequence>
<keyword evidence="1" id="KW-0812">Transmembrane</keyword>
<keyword evidence="1" id="KW-1133">Transmembrane helix</keyword>